<proteinExistence type="predicted"/>
<dbReference type="AlphaFoldDB" id="A0A560I6S2"/>
<reference evidence="1 2" key="1">
    <citation type="submission" date="2019-06" db="EMBL/GenBank/DDBJ databases">
        <title>Genomic Encyclopedia of Type Strains, Phase IV (KMG-V): Genome sequencing to study the core and pangenomes of soil and plant-associated prokaryotes.</title>
        <authorList>
            <person name="Whitman W."/>
        </authorList>
    </citation>
    <scope>NUCLEOTIDE SEQUENCE [LARGE SCALE GENOMIC DNA]</scope>
    <source>
        <strain evidence="1 2">BR 10556</strain>
    </source>
</reference>
<dbReference type="EMBL" id="VITW01000003">
    <property type="protein sequence ID" value="TWB78249.1"/>
    <property type="molecule type" value="Genomic_DNA"/>
</dbReference>
<protein>
    <submittedName>
        <fullName evidence="1">Uncharacterized protein</fullName>
    </submittedName>
</protein>
<evidence type="ECO:0000313" key="2">
    <source>
        <dbReference type="Proteomes" id="UP000315914"/>
    </source>
</evidence>
<name>A0A560I6S2_9BRAD</name>
<evidence type="ECO:0000313" key="1">
    <source>
        <dbReference type="EMBL" id="TWB78249.1"/>
    </source>
</evidence>
<comment type="caution">
    <text evidence="1">The sequence shown here is derived from an EMBL/GenBank/DDBJ whole genome shotgun (WGS) entry which is preliminary data.</text>
</comment>
<keyword evidence="2" id="KW-1185">Reference proteome</keyword>
<dbReference type="Proteomes" id="UP000315914">
    <property type="component" value="Unassembled WGS sequence"/>
</dbReference>
<sequence>MGHHSPIRRVRDLAAEIAEQNAKIRRIRAESAEALKLPKPDTFPGRKTY</sequence>
<organism evidence="1 2">
    <name type="scientific">Bradyrhizobium sacchari</name>
    <dbReference type="NCBI Taxonomy" id="1399419"/>
    <lineage>
        <taxon>Bacteria</taxon>
        <taxon>Pseudomonadati</taxon>
        <taxon>Pseudomonadota</taxon>
        <taxon>Alphaproteobacteria</taxon>
        <taxon>Hyphomicrobiales</taxon>
        <taxon>Nitrobacteraceae</taxon>
        <taxon>Bradyrhizobium</taxon>
    </lineage>
</organism>
<gene>
    <name evidence="1" type="ORF">FBZ95_10381</name>
</gene>
<dbReference type="RefSeq" id="WP_167523485.1">
    <property type="nucleotide sequence ID" value="NZ_LWIG01000066.1"/>
</dbReference>
<accession>A0A560I6S2</accession>